<proteinExistence type="predicted"/>
<evidence type="ECO:0000313" key="2">
    <source>
        <dbReference type="EMBL" id="KAF7837747.1"/>
    </source>
</evidence>
<keyword evidence="3" id="KW-1185">Reference proteome</keyword>
<name>A0A834X4Y4_9FABA</name>
<organism evidence="2 3">
    <name type="scientific">Senna tora</name>
    <dbReference type="NCBI Taxonomy" id="362788"/>
    <lineage>
        <taxon>Eukaryota</taxon>
        <taxon>Viridiplantae</taxon>
        <taxon>Streptophyta</taxon>
        <taxon>Embryophyta</taxon>
        <taxon>Tracheophyta</taxon>
        <taxon>Spermatophyta</taxon>
        <taxon>Magnoliopsida</taxon>
        <taxon>eudicotyledons</taxon>
        <taxon>Gunneridae</taxon>
        <taxon>Pentapetalae</taxon>
        <taxon>rosids</taxon>
        <taxon>fabids</taxon>
        <taxon>Fabales</taxon>
        <taxon>Fabaceae</taxon>
        <taxon>Caesalpinioideae</taxon>
        <taxon>Cassia clade</taxon>
        <taxon>Senna</taxon>
    </lineage>
</organism>
<protein>
    <submittedName>
        <fullName evidence="2">Uncharacterized protein</fullName>
    </submittedName>
</protein>
<dbReference type="AlphaFoldDB" id="A0A834X4Y4"/>
<dbReference type="EMBL" id="JAAIUW010000003">
    <property type="protein sequence ID" value="KAF7837747.1"/>
    <property type="molecule type" value="Genomic_DNA"/>
</dbReference>
<accession>A0A834X4Y4</accession>
<evidence type="ECO:0000313" key="3">
    <source>
        <dbReference type="Proteomes" id="UP000634136"/>
    </source>
</evidence>
<feature type="compositionally biased region" description="Basic and acidic residues" evidence="1">
    <location>
        <begin position="10"/>
        <end position="20"/>
    </location>
</feature>
<evidence type="ECO:0000256" key="1">
    <source>
        <dbReference type="SAM" id="MobiDB-lite"/>
    </source>
</evidence>
<sequence length="45" mass="5161">MSFYAKPGQPKHDPLTTGRELDYNADPALVQAWLKLAIITRYEQI</sequence>
<reference evidence="2" key="1">
    <citation type="submission" date="2020-09" db="EMBL/GenBank/DDBJ databases">
        <title>Genome-Enabled Discovery of Anthraquinone Biosynthesis in Senna tora.</title>
        <authorList>
            <person name="Kang S.-H."/>
            <person name="Pandey R.P."/>
            <person name="Lee C.-M."/>
            <person name="Sim J.-S."/>
            <person name="Jeong J.-T."/>
            <person name="Choi B.-S."/>
            <person name="Jung M."/>
            <person name="Ginzburg D."/>
            <person name="Zhao K."/>
            <person name="Won S.Y."/>
            <person name="Oh T.-J."/>
            <person name="Yu Y."/>
            <person name="Kim N.-H."/>
            <person name="Lee O.R."/>
            <person name="Lee T.-H."/>
            <person name="Bashyal P."/>
            <person name="Kim T.-S."/>
            <person name="Lee W.-H."/>
            <person name="Kawkins C."/>
            <person name="Kim C.-K."/>
            <person name="Kim J.S."/>
            <person name="Ahn B.O."/>
            <person name="Rhee S.Y."/>
            <person name="Sohng J.K."/>
        </authorList>
    </citation>
    <scope>NUCLEOTIDE SEQUENCE</scope>
    <source>
        <tissue evidence="2">Leaf</tissue>
    </source>
</reference>
<comment type="caution">
    <text evidence="2">The sequence shown here is derived from an EMBL/GenBank/DDBJ whole genome shotgun (WGS) entry which is preliminary data.</text>
</comment>
<feature type="region of interest" description="Disordered" evidence="1">
    <location>
        <begin position="1"/>
        <end position="20"/>
    </location>
</feature>
<dbReference type="Proteomes" id="UP000634136">
    <property type="component" value="Unassembled WGS sequence"/>
</dbReference>
<gene>
    <name evidence="2" type="ORF">G2W53_006229</name>
</gene>